<dbReference type="VEuPathDB" id="VectorBase:CQUJHB017051"/>
<accession>B0WCS1</accession>
<feature type="region of interest" description="Disordered" evidence="1">
    <location>
        <begin position="150"/>
        <end position="188"/>
    </location>
</feature>
<feature type="region of interest" description="Disordered" evidence="1">
    <location>
        <begin position="95"/>
        <end position="118"/>
    </location>
</feature>
<dbReference type="VEuPathDB" id="VectorBase:CPIJ004856"/>
<dbReference type="STRING" id="7176.B0WCS1"/>
<gene>
    <name evidence="3" type="primary">6036455</name>
    <name evidence="2" type="ORF">CpipJ_CPIJ004856</name>
</gene>
<protein>
    <submittedName>
        <fullName evidence="2">Vesicle associated protein</fullName>
    </submittedName>
</protein>
<dbReference type="EMBL" id="DS231890">
    <property type="protein sequence ID" value="EDS43797.1"/>
    <property type="molecule type" value="Genomic_DNA"/>
</dbReference>
<dbReference type="KEGG" id="cqu:CpipJ_CPIJ004856"/>
<evidence type="ECO:0000313" key="3">
    <source>
        <dbReference type="EnsemblMetazoa" id="CPIJ004856-PA"/>
    </source>
</evidence>
<dbReference type="EnsemblMetazoa" id="CPIJ004856-RA">
    <property type="protein sequence ID" value="CPIJ004856-PA"/>
    <property type="gene ID" value="CPIJ004856"/>
</dbReference>
<dbReference type="Proteomes" id="UP000002320">
    <property type="component" value="Unassembled WGS sequence"/>
</dbReference>
<dbReference type="AlphaFoldDB" id="B0WCS1"/>
<sequence length="305" mass="33991">MDSIGPELVHPFAGQPQSICNDLKRPSKWLKRPTGACFGFSGKLVTFNGTSRPVTMVTYPLVMLYRCMFTRNYADVSIQVNGHNHRVECLVTDETGSGTGRKEGQRSPTGPVLIKGKPSNTNIIRMQEMYPEQSPTSFAFKLKKMLQFNFTSPNKPKNRKPARIPDRGQGCGGPAQRPHRLPAARNVDPGSADRLRIYVQRTHIRTGSAGSLIIFQQSNGPASVHHTSVKELRCILEFHQQGPQMPETCRELAGETVMTGSMDYTGIPARSLRADLDYRKIREYEQEKFLSMVKQVKDAGATLAI</sequence>
<evidence type="ECO:0000256" key="1">
    <source>
        <dbReference type="SAM" id="MobiDB-lite"/>
    </source>
</evidence>
<dbReference type="VEuPathDB" id="VectorBase:CQUJHB018179"/>
<dbReference type="VEuPathDB" id="VectorBase:CQUJHB000758"/>
<evidence type="ECO:0000313" key="4">
    <source>
        <dbReference type="Proteomes" id="UP000002320"/>
    </source>
</evidence>
<proteinExistence type="predicted"/>
<dbReference type="HOGENOM" id="CLU_912919_0_0_1"/>
<dbReference type="OrthoDB" id="361494at2759"/>
<reference evidence="2" key="1">
    <citation type="submission" date="2007-03" db="EMBL/GenBank/DDBJ databases">
        <title>Annotation of Culex pipiens quinquefasciatus.</title>
        <authorList>
            <consortium name="The Broad Institute Genome Sequencing Platform"/>
            <person name="Atkinson P.W."/>
            <person name="Hemingway J."/>
            <person name="Christensen B.M."/>
            <person name="Higgs S."/>
            <person name="Kodira C."/>
            <person name="Hannick L."/>
            <person name="Megy K."/>
            <person name="O'Leary S."/>
            <person name="Pearson M."/>
            <person name="Haas B.J."/>
            <person name="Mauceli E."/>
            <person name="Wortman J.R."/>
            <person name="Lee N.H."/>
            <person name="Guigo R."/>
            <person name="Stanke M."/>
            <person name="Alvarado L."/>
            <person name="Amedeo P."/>
            <person name="Antoine C.H."/>
            <person name="Arensburger P."/>
            <person name="Bidwell S.L."/>
            <person name="Crawford M."/>
            <person name="Camaro F."/>
            <person name="Devon K."/>
            <person name="Engels R."/>
            <person name="Hammond M."/>
            <person name="Howarth C."/>
            <person name="Koehrsen M."/>
            <person name="Lawson D."/>
            <person name="Montgomery P."/>
            <person name="Nene V."/>
            <person name="Nusbaum C."/>
            <person name="Puiu D."/>
            <person name="Romero-Severson J."/>
            <person name="Severson D.W."/>
            <person name="Shumway M."/>
            <person name="Sisk P."/>
            <person name="Stolte C."/>
            <person name="Zeng Q."/>
            <person name="Eisenstadt E."/>
            <person name="Fraser-Liggett C."/>
            <person name="Strausberg R."/>
            <person name="Galagan J."/>
            <person name="Birren B."/>
            <person name="Collins F.H."/>
        </authorList>
    </citation>
    <scope>NUCLEOTIDE SEQUENCE [LARGE SCALE GENOMIC DNA]</scope>
    <source>
        <strain evidence="2">JHB</strain>
    </source>
</reference>
<organism>
    <name type="scientific">Culex quinquefasciatus</name>
    <name type="common">Southern house mosquito</name>
    <name type="synonym">Culex pungens</name>
    <dbReference type="NCBI Taxonomy" id="7176"/>
    <lineage>
        <taxon>Eukaryota</taxon>
        <taxon>Metazoa</taxon>
        <taxon>Ecdysozoa</taxon>
        <taxon>Arthropoda</taxon>
        <taxon>Hexapoda</taxon>
        <taxon>Insecta</taxon>
        <taxon>Pterygota</taxon>
        <taxon>Neoptera</taxon>
        <taxon>Endopterygota</taxon>
        <taxon>Diptera</taxon>
        <taxon>Nematocera</taxon>
        <taxon>Culicoidea</taxon>
        <taxon>Culicidae</taxon>
        <taxon>Culicinae</taxon>
        <taxon>Culicini</taxon>
        <taxon>Culex</taxon>
        <taxon>Culex</taxon>
    </lineage>
</organism>
<name>B0WCS1_CULQU</name>
<reference evidence="3" key="2">
    <citation type="submission" date="2020-05" db="UniProtKB">
        <authorList>
            <consortium name="EnsemblMetazoa"/>
        </authorList>
    </citation>
    <scope>IDENTIFICATION</scope>
    <source>
        <strain evidence="3">JHB</strain>
    </source>
</reference>
<evidence type="ECO:0000313" key="2">
    <source>
        <dbReference type="EMBL" id="EDS43797.1"/>
    </source>
</evidence>
<dbReference type="InParanoid" id="B0WCS1"/>
<keyword evidence="4" id="KW-1185">Reference proteome</keyword>
<dbReference type="Gene3D" id="1.25.40.1030">
    <property type="match status" value="1"/>
</dbReference>